<accession>K0YJA3</accession>
<proteinExistence type="predicted"/>
<dbReference type="GO" id="GO:0046677">
    <property type="term" value="P:response to antibiotic"/>
    <property type="evidence" value="ECO:0007669"/>
    <property type="project" value="InterPro"/>
</dbReference>
<feature type="region of interest" description="Disordered" evidence="1">
    <location>
        <begin position="1"/>
        <end position="21"/>
    </location>
</feature>
<feature type="region of interest" description="Disordered" evidence="1">
    <location>
        <begin position="120"/>
        <end position="161"/>
    </location>
</feature>
<evidence type="ECO:0000256" key="2">
    <source>
        <dbReference type="SAM" id="Phobius"/>
    </source>
</evidence>
<evidence type="ECO:0000256" key="1">
    <source>
        <dbReference type="SAM" id="MobiDB-lite"/>
    </source>
</evidence>
<dbReference type="eggNOG" id="COG2367">
    <property type="taxonomic scope" value="Bacteria"/>
</dbReference>
<dbReference type="OrthoDB" id="3197125at2"/>
<dbReference type="PANTHER" id="PTHR35333:SF3">
    <property type="entry name" value="BETA-LACTAMASE-TYPE TRANSPEPTIDASE FOLD CONTAINING PROTEIN"/>
    <property type="match status" value="1"/>
</dbReference>
<dbReference type="Pfam" id="PF13354">
    <property type="entry name" value="Beta-lactamase2"/>
    <property type="match status" value="1"/>
</dbReference>
<dbReference type="EMBL" id="ADMD01000009">
    <property type="protein sequence ID" value="EJZ83323.1"/>
    <property type="molecule type" value="Genomic_DNA"/>
</dbReference>
<dbReference type="GO" id="GO:0030655">
    <property type="term" value="P:beta-lactam antibiotic catabolic process"/>
    <property type="evidence" value="ECO:0007669"/>
    <property type="project" value="InterPro"/>
</dbReference>
<dbReference type="InParanoid" id="K0YJA3"/>
<keyword evidence="2" id="KW-0472">Membrane</keyword>
<dbReference type="InterPro" id="IPR012338">
    <property type="entry name" value="Beta-lactam/transpept-like"/>
</dbReference>
<dbReference type="HOGENOM" id="CLU_051839_0_0_11"/>
<dbReference type="GO" id="GO:0008800">
    <property type="term" value="F:beta-lactamase activity"/>
    <property type="evidence" value="ECO:0007669"/>
    <property type="project" value="InterPro"/>
</dbReference>
<dbReference type="RefSeq" id="WP_009140019.1">
    <property type="nucleotide sequence ID" value="NZ_JH815199.1"/>
</dbReference>
<keyword evidence="5" id="KW-1185">Reference proteome</keyword>
<dbReference type="InterPro" id="IPR045155">
    <property type="entry name" value="Beta-lactam_cat"/>
</dbReference>
<dbReference type="SUPFAM" id="SSF56601">
    <property type="entry name" value="beta-lactamase/transpeptidase-like"/>
    <property type="match status" value="1"/>
</dbReference>
<dbReference type="AlphaFoldDB" id="K0YJA3"/>
<organism evidence="4 5">
    <name type="scientific">Slackia piriformis YIT 12062</name>
    <dbReference type="NCBI Taxonomy" id="742818"/>
    <lineage>
        <taxon>Bacteria</taxon>
        <taxon>Bacillati</taxon>
        <taxon>Actinomycetota</taxon>
        <taxon>Coriobacteriia</taxon>
        <taxon>Eggerthellales</taxon>
        <taxon>Eggerthellaceae</taxon>
        <taxon>Slackia</taxon>
    </lineage>
</organism>
<evidence type="ECO:0000259" key="3">
    <source>
        <dbReference type="Pfam" id="PF13354"/>
    </source>
</evidence>
<feature type="transmembrane region" description="Helical" evidence="2">
    <location>
        <begin position="90"/>
        <end position="111"/>
    </location>
</feature>
<feature type="compositionally biased region" description="Low complexity" evidence="1">
    <location>
        <begin position="123"/>
        <end position="135"/>
    </location>
</feature>
<dbReference type="InterPro" id="IPR000871">
    <property type="entry name" value="Beta-lactam_class-A"/>
</dbReference>
<protein>
    <recommendedName>
        <fullName evidence="3">Beta-lactamase class A catalytic domain-containing protein</fullName>
    </recommendedName>
</protein>
<gene>
    <name evidence="4" type="ORF">HMPREF9451_01842</name>
</gene>
<sequence length="433" mass="47284">MTSSNDTRNPKRSIVEDSFEKELREKARERLQERENALHGTQQAALHHNNKTVAEGKTTPSGRHARHEAPSDAFAPAPFRKAPLFSGRPLPGVLLAALVIILLAVFISAAVSRCDRSEEDVVSEPQQVAQVQQEEQQTEASEEVQTISFDPSPQELDSIPSSSGLEAFSLSNASTPEISEEQRSTIQKAVDDATEQGDVGFVFYSLETGRGISYNADAVVYGASSFKGPYALYVCESLIEPGTISLDSDCAGTMLYDPSSYYNGGSYIVSDLIDDAIIYSDNNAYGSLRDSYDTMGFDKWVTGVGANDATYRADSWYPWYCARSSAKLWTEMYDYLESGTETATYLSTLLGQTETSFIRDALQGTNALVKDKAGWCSDSDPNYNGVCDAGIVTVDGHPFVLSVMTGMADSDENRLLFQEIARSVFETNEALSA</sequence>
<reference evidence="4 5" key="1">
    <citation type="submission" date="2012-08" db="EMBL/GenBank/DDBJ databases">
        <title>The Genome Sequence of Slackia piriformis YIT 12062.</title>
        <authorList>
            <consortium name="The Broad Institute Genome Sequencing Platform"/>
            <person name="Earl A."/>
            <person name="Ward D."/>
            <person name="Feldgarden M."/>
            <person name="Gevers D."/>
            <person name="Morotomi M."/>
            <person name="Walker B."/>
            <person name="Young S.K."/>
            <person name="Zeng Q."/>
            <person name="Gargeya S."/>
            <person name="Fitzgerald M."/>
            <person name="Haas B."/>
            <person name="Abouelleil A."/>
            <person name="Alvarado L."/>
            <person name="Arachchi H.M."/>
            <person name="Berlin A.M."/>
            <person name="Chapman S.B."/>
            <person name="Goldberg J."/>
            <person name="Griggs A."/>
            <person name="Gujja S."/>
            <person name="Hansen M."/>
            <person name="Howarth C."/>
            <person name="Imamovic A."/>
            <person name="Larimer J."/>
            <person name="McCowen C."/>
            <person name="Montmayeur A."/>
            <person name="Murphy C."/>
            <person name="Neiman D."/>
            <person name="Pearson M."/>
            <person name="Priest M."/>
            <person name="Roberts A."/>
            <person name="Saif S."/>
            <person name="Shea T."/>
            <person name="Sisk P."/>
            <person name="Sykes S."/>
            <person name="Wortman J."/>
            <person name="Nusbaum C."/>
            <person name="Birren B."/>
        </authorList>
    </citation>
    <scope>NUCLEOTIDE SEQUENCE [LARGE SCALE GENOMIC DNA]</scope>
    <source>
        <strain evidence="4 5">YIT 12062</strain>
    </source>
</reference>
<keyword evidence="2" id="KW-1133">Transmembrane helix</keyword>
<name>K0YJA3_9ACTN</name>
<dbReference type="PATRIC" id="fig|742818.3.peg.1950"/>
<feature type="domain" description="Beta-lactamase class A catalytic" evidence="3">
    <location>
        <begin position="200"/>
        <end position="405"/>
    </location>
</feature>
<dbReference type="Gene3D" id="3.40.710.10">
    <property type="entry name" value="DD-peptidase/beta-lactamase superfamily"/>
    <property type="match status" value="1"/>
</dbReference>
<comment type="caution">
    <text evidence="4">The sequence shown here is derived from an EMBL/GenBank/DDBJ whole genome shotgun (WGS) entry which is preliminary data.</text>
</comment>
<dbReference type="Proteomes" id="UP000006069">
    <property type="component" value="Unassembled WGS sequence"/>
</dbReference>
<evidence type="ECO:0000313" key="4">
    <source>
        <dbReference type="EMBL" id="EJZ83323.1"/>
    </source>
</evidence>
<dbReference type="PANTHER" id="PTHR35333">
    <property type="entry name" value="BETA-LACTAMASE"/>
    <property type="match status" value="1"/>
</dbReference>
<evidence type="ECO:0000313" key="5">
    <source>
        <dbReference type="Proteomes" id="UP000006069"/>
    </source>
</evidence>
<feature type="region of interest" description="Disordered" evidence="1">
    <location>
        <begin position="35"/>
        <end position="70"/>
    </location>
</feature>
<keyword evidence="2" id="KW-0812">Transmembrane</keyword>